<evidence type="ECO:0000259" key="10">
    <source>
        <dbReference type="SMART" id="SM01192"/>
    </source>
</evidence>
<comment type="catalytic activity">
    <reaction evidence="6">
        <text>(2R)-2-phosphoglycerate = phosphoenolpyruvate + H2O</text>
        <dbReference type="Rhea" id="RHEA:10164"/>
        <dbReference type="ChEBI" id="CHEBI:15377"/>
        <dbReference type="ChEBI" id="CHEBI:58289"/>
        <dbReference type="ChEBI" id="CHEBI:58702"/>
        <dbReference type="EC" id="4.2.1.11"/>
    </reaction>
</comment>
<feature type="binding site" evidence="8">
    <location>
        <position position="139"/>
    </location>
    <ligand>
        <name>substrate</name>
    </ligand>
</feature>
<organism evidence="12 13">
    <name type="scientific">Candidatus Undinarchaeum marinum</name>
    <dbReference type="NCBI Taxonomy" id="2756141"/>
    <lineage>
        <taxon>Archaea</taxon>
        <taxon>Candidatus Undinarchaeota</taxon>
        <taxon>Candidatus Undinarchaeia</taxon>
        <taxon>Candidatus Undinarchaeales</taxon>
        <taxon>Candidatus Undinarchaeaceae</taxon>
        <taxon>Candidatus Undinarchaeum</taxon>
    </lineage>
</organism>
<keyword evidence="4 6" id="KW-0324">Glycolysis</keyword>
<keyword evidence="6 9" id="KW-0479">Metal-binding</keyword>
<dbReference type="InterPro" id="IPR036849">
    <property type="entry name" value="Enolase-like_C_sf"/>
</dbReference>
<comment type="cofactor">
    <cofactor evidence="6">
        <name>Mg(2+)</name>
        <dbReference type="ChEBI" id="CHEBI:18420"/>
    </cofactor>
    <text evidence="6">Binds a second Mg(2+) ion via substrate during catalysis.</text>
</comment>
<dbReference type="GO" id="GO:0006096">
    <property type="term" value="P:glycolytic process"/>
    <property type="evidence" value="ECO:0007669"/>
    <property type="project" value="UniProtKB-UniRule"/>
</dbReference>
<dbReference type="InterPro" id="IPR000941">
    <property type="entry name" value="Enolase"/>
</dbReference>
<dbReference type="SFLD" id="SFLDS00001">
    <property type="entry name" value="Enolase"/>
    <property type="match status" value="1"/>
</dbReference>
<dbReference type="Gene3D" id="3.30.390.10">
    <property type="entry name" value="Enolase-like, N-terminal domain"/>
    <property type="match status" value="1"/>
</dbReference>
<evidence type="ECO:0000313" key="13">
    <source>
        <dbReference type="Proteomes" id="UP000604391"/>
    </source>
</evidence>
<comment type="subcellular location">
    <subcellularLocation>
        <location evidence="6">Cytoplasm</location>
    </subcellularLocation>
    <subcellularLocation>
        <location evidence="6">Secreted</location>
    </subcellularLocation>
    <subcellularLocation>
        <location evidence="6">Cell surface</location>
    </subcellularLocation>
    <text evidence="6">Fractions of enolase are present in both the cytoplasm and on the cell surface.</text>
</comment>
<feature type="binding site" evidence="6 9">
    <location>
        <position position="269"/>
    </location>
    <ligand>
        <name>Mg(2+)</name>
        <dbReference type="ChEBI" id="CHEBI:18420"/>
    </ligand>
</feature>
<feature type="binding site" evidence="6 9">
    <location>
        <position position="296"/>
    </location>
    <ligand>
        <name>Mg(2+)</name>
        <dbReference type="ChEBI" id="CHEBI:18420"/>
    </ligand>
</feature>
<dbReference type="AlphaFoldDB" id="A0A832UY06"/>
<feature type="binding site" evidence="6">
    <location>
        <position position="350"/>
    </location>
    <ligand>
        <name>(2R)-2-phosphoglycerate</name>
        <dbReference type="ChEBI" id="CHEBI:58289"/>
    </ligand>
</feature>
<comment type="pathway">
    <text evidence="1 6">Carbohydrate degradation; glycolysis; pyruvate from D-glyceraldehyde 3-phosphate: step 4/5.</text>
</comment>
<dbReference type="PIRSF" id="PIRSF001400">
    <property type="entry name" value="Enolase"/>
    <property type="match status" value="1"/>
</dbReference>
<dbReference type="PANTHER" id="PTHR11902">
    <property type="entry name" value="ENOLASE"/>
    <property type="match status" value="1"/>
</dbReference>
<evidence type="ECO:0000256" key="4">
    <source>
        <dbReference type="ARBA" id="ARBA00023152"/>
    </source>
</evidence>
<evidence type="ECO:0000256" key="1">
    <source>
        <dbReference type="ARBA" id="ARBA00005031"/>
    </source>
</evidence>
<feature type="active site" description="Proton donor" evidence="6 7">
    <location>
        <position position="192"/>
    </location>
</feature>
<feature type="binding site" evidence="8">
    <location>
        <position position="296"/>
    </location>
    <ligand>
        <name>substrate</name>
    </ligand>
</feature>
<feature type="binding site" evidence="6">
    <location>
        <position position="372"/>
    </location>
    <ligand>
        <name>(2R)-2-phosphoglycerate</name>
        <dbReference type="ChEBI" id="CHEBI:58289"/>
    </ligand>
</feature>
<dbReference type="EMBL" id="DVAD01000004">
    <property type="protein sequence ID" value="HIJ99343.1"/>
    <property type="molecule type" value="Genomic_DNA"/>
</dbReference>
<feature type="domain" description="Enolase C-terminal TIM barrel" evidence="10">
    <location>
        <begin position="123"/>
        <end position="397"/>
    </location>
</feature>
<sequence>MTIKNAIAREIFDSRGNKTVEVQVYSGAFYGRAAAPSGASVGAHEVEAFPEGGAAQAIAVFNRTYKDKLIGTEISYKAVDMLLSETDPDKKNLGGNLSVALSLATARLEALEKEIQFYELFGGSTLPRPVGNIIGGGVHSGKGSPEIQEFLCIPSGAPSFSEAALANSLVHKKAGEKLSSSIQDFTRGRNDEGAWAPKITIDSALQVLTESCQEVSADFGFEIRPGLDVAASEFYSNGKYSYGHKELSPEEQANYMLELVDHYEIFYLEDPMQEDDFDGFAGLLKEVGKKCLVVADDLTVTNSERLKTSIDKKSCNSIIIKPNQVGSLTETEKVIKEANQSRYASVVSHRSGETSDNSIAHLAVGFSAPLIKTGVVGGERVAKLNELLRLEEQESRLEMAELII</sequence>
<dbReference type="Gene3D" id="3.20.20.120">
    <property type="entry name" value="Enolase-like C-terminal domain"/>
    <property type="match status" value="1"/>
</dbReference>
<comment type="similarity">
    <text evidence="2 6">Belongs to the enolase family.</text>
</comment>
<comment type="cofactor">
    <cofactor evidence="9">
        <name>Mg(2+)</name>
        <dbReference type="ChEBI" id="CHEBI:18420"/>
    </cofactor>
    <text evidence="9">Mg(2+) is required for catalysis and for stabilizing the dimer.</text>
</comment>
<comment type="function">
    <text evidence="6">Catalyzes the reversible conversion of 2-phosphoglycerate (2-PG) into phosphoenolpyruvate (PEP). It is essential for the degradation of carbohydrates via glycolysis.</text>
</comment>
<evidence type="ECO:0000256" key="8">
    <source>
        <dbReference type="PIRSR" id="PIRSR001400-2"/>
    </source>
</evidence>
<keyword evidence="3 6" id="KW-0460">Magnesium</keyword>
<feature type="binding site" evidence="8">
    <location>
        <position position="269"/>
    </location>
    <ligand>
        <name>substrate</name>
    </ligand>
</feature>
<keyword evidence="6" id="KW-0964">Secreted</keyword>
<feature type="active site" description="Proton acceptor" evidence="6 7">
    <location>
        <position position="321"/>
    </location>
</feature>
<dbReference type="GO" id="GO:0000015">
    <property type="term" value="C:phosphopyruvate hydratase complex"/>
    <property type="evidence" value="ECO:0007669"/>
    <property type="project" value="InterPro"/>
</dbReference>
<feature type="domain" description="Enolase N-terminal" evidence="11">
    <location>
        <begin position="3"/>
        <end position="121"/>
    </location>
</feature>
<dbReference type="EC" id="4.2.1.11" evidence="6"/>
<evidence type="ECO:0000256" key="9">
    <source>
        <dbReference type="PIRSR" id="PIRSR001400-3"/>
    </source>
</evidence>
<evidence type="ECO:0000256" key="3">
    <source>
        <dbReference type="ARBA" id="ARBA00022842"/>
    </source>
</evidence>
<dbReference type="InterPro" id="IPR020809">
    <property type="entry name" value="Enolase_CS"/>
</dbReference>
<evidence type="ECO:0000256" key="5">
    <source>
        <dbReference type="ARBA" id="ARBA00023239"/>
    </source>
</evidence>
<dbReference type="SUPFAM" id="SSF54826">
    <property type="entry name" value="Enolase N-terminal domain-like"/>
    <property type="match status" value="1"/>
</dbReference>
<evidence type="ECO:0000259" key="11">
    <source>
        <dbReference type="SMART" id="SM01193"/>
    </source>
</evidence>
<keyword evidence="13" id="KW-1185">Reference proteome</keyword>
<evidence type="ECO:0000313" key="12">
    <source>
        <dbReference type="EMBL" id="HIJ99343.1"/>
    </source>
</evidence>
<gene>
    <name evidence="6 12" type="primary">eno</name>
    <name evidence="12" type="ORF">H1011_00780</name>
</gene>
<reference evidence="12 13" key="1">
    <citation type="journal article" name="Nat. Commun.">
        <title>Undinarchaeota illuminate DPANN phylogeny and the impact of gene transfer on archaeal evolution.</title>
        <authorList>
            <person name="Dombrowski N."/>
            <person name="Williams T.A."/>
            <person name="Sun J."/>
            <person name="Woodcroft B.J."/>
            <person name="Lee J.H."/>
            <person name="Minh B.Q."/>
            <person name="Rinke C."/>
            <person name="Spang A."/>
        </authorList>
    </citation>
    <scope>NUCLEOTIDE SEQUENCE [LARGE SCALE GENOMIC DNA]</scope>
    <source>
        <strain evidence="12">MAG_bin17</strain>
    </source>
</reference>
<dbReference type="PROSITE" id="PS00164">
    <property type="entry name" value="ENOLASE"/>
    <property type="match status" value="1"/>
</dbReference>
<dbReference type="GO" id="GO:0009986">
    <property type="term" value="C:cell surface"/>
    <property type="evidence" value="ECO:0007669"/>
    <property type="project" value="UniProtKB-SubCell"/>
</dbReference>
<dbReference type="GO" id="GO:0000287">
    <property type="term" value="F:magnesium ion binding"/>
    <property type="evidence" value="ECO:0007669"/>
    <property type="project" value="UniProtKB-UniRule"/>
</dbReference>
<evidence type="ECO:0000256" key="7">
    <source>
        <dbReference type="PIRSR" id="PIRSR001400-1"/>
    </source>
</evidence>
<dbReference type="SUPFAM" id="SSF51604">
    <property type="entry name" value="Enolase C-terminal domain-like"/>
    <property type="match status" value="1"/>
</dbReference>
<dbReference type="GO" id="GO:0005576">
    <property type="term" value="C:extracellular region"/>
    <property type="evidence" value="ECO:0007669"/>
    <property type="project" value="UniProtKB-SubCell"/>
</dbReference>
<accession>A0A832UY06</accession>
<dbReference type="Pfam" id="PF03952">
    <property type="entry name" value="Enolase_N"/>
    <property type="match status" value="1"/>
</dbReference>
<name>A0A832UY06_9ARCH</name>
<dbReference type="GO" id="GO:0004634">
    <property type="term" value="F:phosphopyruvate hydratase activity"/>
    <property type="evidence" value="ECO:0007669"/>
    <property type="project" value="UniProtKB-UniRule"/>
</dbReference>
<feature type="binding site" evidence="6 9">
    <location>
        <position position="228"/>
    </location>
    <ligand>
        <name>Mg(2+)</name>
        <dbReference type="ChEBI" id="CHEBI:18420"/>
    </ligand>
</feature>
<feature type="binding site" evidence="6">
    <location>
        <position position="351"/>
    </location>
    <ligand>
        <name>(2R)-2-phosphoglycerate</name>
        <dbReference type="ChEBI" id="CHEBI:58289"/>
    </ligand>
</feature>
<keyword evidence="6" id="KW-0963">Cytoplasm</keyword>
<protein>
    <recommendedName>
        <fullName evidence="6">Enolase</fullName>
        <ecNumber evidence="6">4.2.1.11</ecNumber>
    </recommendedName>
    <alternativeName>
        <fullName evidence="6">2-phospho-D-glycerate hydro-lyase</fullName>
    </alternativeName>
    <alternativeName>
        <fullName evidence="6">2-phosphoglycerate dehydratase</fullName>
    </alternativeName>
</protein>
<dbReference type="SMART" id="SM01192">
    <property type="entry name" value="Enolase_C"/>
    <property type="match status" value="1"/>
</dbReference>
<proteinExistence type="inferred from homology"/>
<dbReference type="HAMAP" id="MF_00318">
    <property type="entry name" value="Enolase"/>
    <property type="match status" value="1"/>
</dbReference>
<evidence type="ECO:0000256" key="2">
    <source>
        <dbReference type="ARBA" id="ARBA00009604"/>
    </source>
</evidence>
<dbReference type="SMART" id="SM01193">
    <property type="entry name" value="Enolase_N"/>
    <property type="match status" value="1"/>
</dbReference>
<comment type="caution">
    <text evidence="12">The sequence shown here is derived from an EMBL/GenBank/DDBJ whole genome shotgun (WGS) entry which is preliminary data.</text>
</comment>
<feature type="binding site" evidence="6">
    <location>
        <position position="148"/>
    </location>
    <ligand>
        <name>(2R)-2-phosphoglycerate</name>
        <dbReference type="ChEBI" id="CHEBI:58289"/>
    </ligand>
</feature>
<feature type="binding site" evidence="8">
    <location>
        <begin position="348"/>
        <end position="351"/>
    </location>
    <ligand>
        <name>substrate</name>
    </ligand>
</feature>
<dbReference type="UniPathway" id="UPA00109">
    <property type="reaction ID" value="UER00187"/>
</dbReference>
<dbReference type="InterPro" id="IPR020810">
    <property type="entry name" value="Enolase_C"/>
</dbReference>
<dbReference type="Pfam" id="PF00113">
    <property type="entry name" value="Enolase_C"/>
    <property type="match status" value="1"/>
</dbReference>
<keyword evidence="5 6" id="KW-0456">Lyase</keyword>
<feature type="binding site" evidence="6">
    <location>
        <position position="321"/>
    </location>
    <ligand>
        <name>(2R)-2-phosphoglycerate</name>
        <dbReference type="ChEBI" id="CHEBI:58289"/>
    </ligand>
</feature>
<dbReference type="Proteomes" id="UP000604391">
    <property type="component" value="Unassembled WGS sequence"/>
</dbReference>
<feature type="binding site" evidence="8">
    <location>
        <position position="149"/>
    </location>
    <ligand>
        <name>substrate</name>
    </ligand>
</feature>
<feature type="binding site" evidence="8">
    <location>
        <position position="372"/>
    </location>
    <ligand>
        <name>substrate</name>
    </ligand>
</feature>
<dbReference type="InterPro" id="IPR020811">
    <property type="entry name" value="Enolase_N"/>
</dbReference>
<dbReference type="InterPro" id="IPR029017">
    <property type="entry name" value="Enolase-like_N"/>
</dbReference>
<dbReference type="PRINTS" id="PR00148">
    <property type="entry name" value="ENOLASE"/>
</dbReference>
<evidence type="ECO:0000256" key="6">
    <source>
        <dbReference type="HAMAP-Rule" id="MF_00318"/>
    </source>
</evidence>
<dbReference type="PANTHER" id="PTHR11902:SF1">
    <property type="entry name" value="ENOLASE"/>
    <property type="match status" value="1"/>
</dbReference>